<evidence type="ECO:0000256" key="5">
    <source>
        <dbReference type="ARBA" id="ARBA00023235"/>
    </source>
</evidence>
<evidence type="ECO:0000256" key="7">
    <source>
        <dbReference type="ARBA" id="ARBA00036823"/>
    </source>
</evidence>
<comment type="subcellular location">
    <subcellularLocation>
        <location evidence="1">Secreted</location>
    </subcellularLocation>
</comment>
<reference evidence="15" key="2">
    <citation type="submission" date="2025-09" db="UniProtKB">
        <authorList>
            <consortium name="Ensembl"/>
        </authorList>
    </citation>
    <scope>IDENTIFICATION</scope>
</reference>
<keyword evidence="3" id="KW-0202">Cytokine</keyword>
<evidence type="ECO:0000256" key="11">
    <source>
        <dbReference type="ARBA" id="ARBA00041631"/>
    </source>
</evidence>
<proteinExistence type="inferred from homology"/>
<accession>A0A3B4A6Q6</accession>
<dbReference type="PANTHER" id="PTHR11954">
    <property type="entry name" value="D-DOPACHROME DECARBOXYLASE"/>
    <property type="match status" value="1"/>
</dbReference>
<dbReference type="SUPFAM" id="SSF55331">
    <property type="entry name" value="Tautomerase/MIF"/>
    <property type="match status" value="1"/>
</dbReference>
<dbReference type="EC" id="5.3.3.12" evidence="8"/>
<dbReference type="PANTHER" id="PTHR11954:SF6">
    <property type="entry name" value="MACROPHAGE MIGRATION INHIBITORY FACTOR"/>
    <property type="match status" value="1"/>
</dbReference>
<dbReference type="EC" id="5.3.2.1" evidence="9"/>
<comment type="catalytic activity">
    <reaction evidence="6">
        <text>3-phenylpyruvate = enol-phenylpyruvate</text>
        <dbReference type="Rhea" id="RHEA:17097"/>
        <dbReference type="ChEBI" id="CHEBI:16815"/>
        <dbReference type="ChEBI" id="CHEBI:18005"/>
        <dbReference type="EC" id="5.3.2.1"/>
    </reaction>
</comment>
<dbReference type="Proteomes" id="UP000261520">
    <property type="component" value="Unplaced"/>
</dbReference>
<reference evidence="15" key="1">
    <citation type="submission" date="2025-08" db="UniProtKB">
        <authorList>
            <consortium name="Ensembl"/>
        </authorList>
    </citation>
    <scope>IDENTIFICATION</scope>
</reference>
<feature type="chain" id="PRO_5017374458" description="Macrophage migration inhibitory factor" evidence="14">
    <location>
        <begin position="21"/>
        <end position="124"/>
    </location>
</feature>
<dbReference type="InterPro" id="IPR014347">
    <property type="entry name" value="Tautomerase/MIF_sf"/>
</dbReference>
<evidence type="ECO:0000256" key="8">
    <source>
        <dbReference type="ARBA" id="ARBA00038932"/>
    </source>
</evidence>
<comment type="similarity">
    <text evidence="2">Belongs to the MIF family.</text>
</comment>
<dbReference type="GO" id="GO:0005125">
    <property type="term" value="F:cytokine activity"/>
    <property type="evidence" value="ECO:0007669"/>
    <property type="project" value="UniProtKB-KW"/>
</dbReference>
<evidence type="ECO:0000256" key="2">
    <source>
        <dbReference type="ARBA" id="ARBA00005851"/>
    </source>
</evidence>
<sequence length="124" mass="13817">MRIHFCPGASLNLLGQLALCTWSLRVQPTLKLAEVTEKAVDKPAQYIALQVNPDQMVTSGNKVDPCAVCSLHSIGKICGAQNKQYSKRLRGLLKKHLEITTERIYINFVYKDAADVPWNNTTFG</sequence>
<dbReference type="AlphaFoldDB" id="A0A3B4A6Q6"/>
<name>A0A3B4A6Q6_9GOBI</name>
<dbReference type="Gene3D" id="3.30.429.10">
    <property type="entry name" value="Macrophage Migration Inhibitory Factor"/>
    <property type="match status" value="1"/>
</dbReference>
<evidence type="ECO:0000313" key="16">
    <source>
        <dbReference type="Proteomes" id="UP000261520"/>
    </source>
</evidence>
<organism evidence="15 16">
    <name type="scientific">Periophthalmus magnuspinnatus</name>
    <dbReference type="NCBI Taxonomy" id="409849"/>
    <lineage>
        <taxon>Eukaryota</taxon>
        <taxon>Metazoa</taxon>
        <taxon>Chordata</taxon>
        <taxon>Craniata</taxon>
        <taxon>Vertebrata</taxon>
        <taxon>Euteleostomi</taxon>
        <taxon>Actinopterygii</taxon>
        <taxon>Neopterygii</taxon>
        <taxon>Teleostei</taxon>
        <taxon>Neoteleostei</taxon>
        <taxon>Acanthomorphata</taxon>
        <taxon>Gobiaria</taxon>
        <taxon>Gobiiformes</taxon>
        <taxon>Gobioidei</taxon>
        <taxon>Gobiidae</taxon>
        <taxon>Oxudercinae</taxon>
        <taxon>Periophthalmus</taxon>
    </lineage>
</organism>
<evidence type="ECO:0000256" key="3">
    <source>
        <dbReference type="ARBA" id="ARBA00022514"/>
    </source>
</evidence>
<evidence type="ECO:0000256" key="13">
    <source>
        <dbReference type="ARBA" id="ARBA00042730"/>
    </source>
</evidence>
<dbReference type="InterPro" id="IPR001398">
    <property type="entry name" value="Macrophage_inhib_fac"/>
</dbReference>
<dbReference type="GO" id="GO:0005615">
    <property type="term" value="C:extracellular space"/>
    <property type="evidence" value="ECO:0007669"/>
    <property type="project" value="UniProtKB-KW"/>
</dbReference>
<evidence type="ECO:0000256" key="6">
    <source>
        <dbReference type="ARBA" id="ARBA00036735"/>
    </source>
</evidence>
<evidence type="ECO:0000256" key="12">
    <source>
        <dbReference type="ARBA" id="ARBA00041912"/>
    </source>
</evidence>
<dbReference type="Ensembl" id="ENSPMGT00000013133.1">
    <property type="protein sequence ID" value="ENSPMGP00000012309.1"/>
    <property type="gene ID" value="ENSPMGG00000010158.1"/>
</dbReference>
<evidence type="ECO:0000256" key="4">
    <source>
        <dbReference type="ARBA" id="ARBA00022525"/>
    </source>
</evidence>
<comment type="catalytic activity">
    <reaction evidence="7">
        <text>L-dopachrome = 5,6-dihydroxyindole-2-carboxylate</text>
        <dbReference type="Rhea" id="RHEA:13041"/>
        <dbReference type="ChEBI" id="CHEBI:16875"/>
        <dbReference type="ChEBI" id="CHEBI:57509"/>
        <dbReference type="EC" id="5.3.3.12"/>
    </reaction>
</comment>
<evidence type="ECO:0000313" key="15">
    <source>
        <dbReference type="Ensembl" id="ENSPMGP00000012309.1"/>
    </source>
</evidence>
<evidence type="ECO:0000256" key="1">
    <source>
        <dbReference type="ARBA" id="ARBA00004613"/>
    </source>
</evidence>
<dbReference type="STRING" id="409849.ENSPMGP00000012309"/>
<keyword evidence="16" id="KW-1185">Reference proteome</keyword>
<dbReference type="GO" id="GO:0050178">
    <property type="term" value="F:phenylpyruvate tautomerase activity"/>
    <property type="evidence" value="ECO:0007669"/>
    <property type="project" value="UniProtKB-EC"/>
</dbReference>
<keyword evidence="4" id="KW-0964">Secreted</keyword>
<protein>
    <recommendedName>
        <fullName evidence="10">Macrophage migration inhibitory factor</fullName>
        <ecNumber evidence="9">5.3.2.1</ecNumber>
        <ecNumber evidence="8">5.3.3.12</ecNumber>
    </recommendedName>
    <alternativeName>
        <fullName evidence="13">L-dopachrome isomerase</fullName>
    </alternativeName>
    <alternativeName>
        <fullName evidence="11">L-dopachrome tautomerase</fullName>
    </alternativeName>
    <alternativeName>
        <fullName evidence="12">Phenylpyruvate tautomerase</fullName>
    </alternativeName>
</protein>
<evidence type="ECO:0000256" key="10">
    <source>
        <dbReference type="ARBA" id="ARBA00039619"/>
    </source>
</evidence>
<feature type="signal peptide" evidence="14">
    <location>
        <begin position="1"/>
        <end position="20"/>
    </location>
</feature>
<dbReference type="GO" id="GO:0004167">
    <property type="term" value="F:dopachrome isomerase activity"/>
    <property type="evidence" value="ECO:0007669"/>
    <property type="project" value="UniProtKB-EC"/>
</dbReference>
<dbReference type="Pfam" id="PF01187">
    <property type="entry name" value="MIF"/>
    <property type="match status" value="1"/>
</dbReference>
<keyword evidence="14" id="KW-0732">Signal</keyword>
<evidence type="ECO:0000256" key="9">
    <source>
        <dbReference type="ARBA" id="ARBA00039086"/>
    </source>
</evidence>
<keyword evidence="5" id="KW-0413">Isomerase</keyword>
<evidence type="ECO:0000256" key="14">
    <source>
        <dbReference type="SAM" id="SignalP"/>
    </source>
</evidence>